<gene>
    <name evidence="2" type="ORF">A3K49_01005</name>
</gene>
<name>A0A1F4T4G2_UNCSA</name>
<feature type="compositionally biased region" description="Low complexity" evidence="1">
    <location>
        <begin position="272"/>
        <end position="294"/>
    </location>
</feature>
<dbReference type="AlphaFoldDB" id="A0A1F4T4G2"/>
<proteinExistence type="predicted"/>
<accession>A0A1F4T4G2</accession>
<protein>
    <submittedName>
        <fullName evidence="2">Uncharacterized protein</fullName>
    </submittedName>
</protein>
<evidence type="ECO:0000313" key="3">
    <source>
        <dbReference type="Proteomes" id="UP000178602"/>
    </source>
</evidence>
<organism evidence="2 3">
    <name type="scientific">candidate division WOR-1 bacterium RIFOXYC12_FULL_54_18</name>
    <dbReference type="NCBI Taxonomy" id="1802584"/>
    <lineage>
        <taxon>Bacteria</taxon>
        <taxon>Bacillati</taxon>
        <taxon>Saganbacteria</taxon>
    </lineage>
</organism>
<feature type="region of interest" description="Disordered" evidence="1">
    <location>
        <begin position="272"/>
        <end position="299"/>
    </location>
</feature>
<dbReference type="EMBL" id="MEUG01000001">
    <property type="protein sequence ID" value="OGC27588.1"/>
    <property type="molecule type" value="Genomic_DNA"/>
</dbReference>
<sequence>MTDVKAKLVAKGLSLEALNTLGAQTPPLSGDALIEAALKAAGCTTDEIYGAQSQTVKDGHNTAMTALEAKATAYKALLERTTPPATPQELEQAKAAYDAALAAFQTAAKTGTTFDSNQLPDALKSRYNAATSGVATAVTTRESQAREATQARTRRIEQENWNAIHHIGQIKTKPMLASSTTQAQLNAISYNLPANQVILTVHTADQGDVLVLAEKQGNGYKIVTQSLANGQVVLNSQGQPAEIRIQRGSGLLEWIVRDTHFPVTLVTQPTTRAATGGANPANPATPTASATPPTGLNPQGRLIWQQLNDRGITVTSANVARINDGTVSREDAIALGLVGAQDQNRANVFTAYNKTDTDQVWDANELGHYLDVVKTVAEKSGRPIGQVLETFRNTRYLVTVNFDQIGTTIGGLGTTACANVNWADKNAAAAAVEQNLTGKVETNMLKAIKDRIAAGTITSQSQLEQYLFNAMMGSMTSDYAGWGVPELQGKVSAFKPRSTEQTGEDLTTWIKTGKSPEAGATGNGTDAVADALRKMQGASSPEEAKRIFKENPNLANNPQALEILTSHVSQMINNGQENAAIDLVSDLPKGVRERVYEGALQRKAKLIEDNKTANPETARQELNNLIALVDKIKAKEEQTPNVSDRASLTTIQNGLYQSILSFALASTNPTIAREYMDKIPPDAQITIDMQNHRDLAVVASELKGDQGATQITGLDARLLVLVKLRDEAGIKAIAENKVSGKTYTNYERAQAYRALALFYSKQPTSLDTANKRFTALYEARKLARAAKTDTNTDIQIKAGDLETGLHAQMEQLIQTLWGSEQHTAPNSASIPNSGNWRTDKTNMYKKFREGTATTTSTPGGGGGRTTRPVS</sequence>
<feature type="region of interest" description="Disordered" evidence="1">
    <location>
        <begin position="847"/>
        <end position="870"/>
    </location>
</feature>
<evidence type="ECO:0000256" key="1">
    <source>
        <dbReference type="SAM" id="MobiDB-lite"/>
    </source>
</evidence>
<reference evidence="2 3" key="1">
    <citation type="journal article" date="2016" name="Nat. Commun.">
        <title>Thousands of microbial genomes shed light on interconnected biogeochemical processes in an aquifer system.</title>
        <authorList>
            <person name="Anantharaman K."/>
            <person name="Brown C.T."/>
            <person name="Hug L.A."/>
            <person name="Sharon I."/>
            <person name="Castelle C.J."/>
            <person name="Probst A.J."/>
            <person name="Thomas B.C."/>
            <person name="Singh A."/>
            <person name="Wilkins M.J."/>
            <person name="Karaoz U."/>
            <person name="Brodie E.L."/>
            <person name="Williams K.H."/>
            <person name="Hubbard S.S."/>
            <person name="Banfield J.F."/>
        </authorList>
    </citation>
    <scope>NUCLEOTIDE SEQUENCE [LARGE SCALE GENOMIC DNA]</scope>
</reference>
<comment type="caution">
    <text evidence="2">The sequence shown here is derived from an EMBL/GenBank/DDBJ whole genome shotgun (WGS) entry which is preliminary data.</text>
</comment>
<dbReference type="Proteomes" id="UP000178602">
    <property type="component" value="Unassembled WGS sequence"/>
</dbReference>
<evidence type="ECO:0000313" key="2">
    <source>
        <dbReference type="EMBL" id="OGC27588.1"/>
    </source>
</evidence>